<proteinExistence type="predicted"/>
<evidence type="ECO:0000313" key="2">
    <source>
        <dbReference type="EMBL" id="SVA74555.1"/>
    </source>
</evidence>
<dbReference type="InterPro" id="IPR027383">
    <property type="entry name" value="Znf_put"/>
</dbReference>
<name>A0A381YC18_9ZZZZ</name>
<gene>
    <name evidence="2" type="ORF">METZ01_LOCUS127409</name>
</gene>
<dbReference type="InterPro" id="IPR041916">
    <property type="entry name" value="Anti_sigma_zinc_sf"/>
</dbReference>
<feature type="domain" description="Putative zinc-finger" evidence="1">
    <location>
        <begin position="1"/>
        <end position="27"/>
    </location>
</feature>
<sequence length="68" mass="7720">MHDYLDGELSPEIEASLEDHFADCPPCIAFVNTYKSTTRLCKDTLKSNDIPDAVKSRLKEFVDKNKNT</sequence>
<dbReference type="EMBL" id="UINC01017868">
    <property type="protein sequence ID" value="SVA74555.1"/>
    <property type="molecule type" value="Genomic_DNA"/>
</dbReference>
<dbReference type="Gene3D" id="1.10.10.1320">
    <property type="entry name" value="Anti-sigma factor, zinc-finger domain"/>
    <property type="match status" value="1"/>
</dbReference>
<dbReference type="AlphaFoldDB" id="A0A381YC18"/>
<dbReference type="Pfam" id="PF13490">
    <property type="entry name" value="zf-HC2"/>
    <property type="match status" value="1"/>
</dbReference>
<accession>A0A381YC18</accession>
<reference evidence="2" key="1">
    <citation type="submission" date="2018-05" db="EMBL/GenBank/DDBJ databases">
        <authorList>
            <person name="Lanie J.A."/>
            <person name="Ng W.-L."/>
            <person name="Kazmierczak K.M."/>
            <person name="Andrzejewski T.M."/>
            <person name="Davidsen T.M."/>
            <person name="Wayne K.J."/>
            <person name="Tettelin H."/>
            <person name="Glass J.I."/>
            <person name="Rusch D."/>
            <person name="Podicherti R."/>
            <person name="Tsui H.-C.T."/>
            <person name="Winkler M.E."/>
        </authorList>
    </citation>
    <scope>NUCLEOTIDE SEQUENCE</scope>
</reference>
<protein>
    <recommendedName>
        <fullName evidence="1">Putative zinc-finger domain-containing protein</fullName>
    </recommendedName>
</protein>
<organism evidence="2">
    <name type="scientific">marine metagenome</name>
    <dbReference type="NCBI Taxonomy" id="408172"/>
    <lineage>
        <taxon>unclassified sequences</taxon>
        <taxon>metagenomes</taxon>
        <taxon>ecological metagenomes</taxon>
    </lineage>
</organism>
<evidence type="ECO:0000259" key="1">
    <source>
        <dbReference type="Pfam" id="PF13490"/>
    </source>
</evidence>